<gene>
    <name evidence="2" type="ORF">QO014_002969</name>
</gene>
<name>A0ABU0H8C9_9HYPH</name>
<dbReference type="Proteomes" id="UP001241603">
    <property type="component" value="Unassembled WGS sequence"/>
</dbReference>
<evidence type="ECO:0000313" key="3">
    <source>
        <dbReference type="Proteomes" id="UP001241603"/>
    </source>
</evidence>
<evidence type="ECO:0000313" key="2">
    <source>
        <dbReference type="EMBL" id="MDQ0438574.1"/>
    </source>
</evidence>
<dbReference type="Gene3D" id="2.60.120.650">
    <property type="entry name" value="Cupin"/>
    <property type="match status" value="1"/>
</dbReference>
<accession>A0ABU0H8C9</accession>
<evidence type="ECO:0000259" key="1">
    <source>
        <dbReference type="PROSITE" id="PS51184"/>
    </source>
</evidence>
<dbReference type="PROSITE" id="PS51184">
    <property type="entry name" value="JMJC"/>
    <property type="match status" value="1"/>
</dbReference>
<sequence length="313" mass="36040">MSDAILRNWDKGNVARWGKEPLLIEHGLHENPLFTRQALAELIQRFPKEHYALVHTGNRGDAKRTWREGEVGDLNGQEVIEAIGAGRMWLNLRNVKTVDQRYGELLDAIFEEMARRVPRFDTFNRGMGILISSPNAQVYYHADLPGQSLWQISGRKRVYLYPAAEPYLPQAELEKIALFGVEVDMRYDPLYDRDALVFDLEPGQMLTWPLNAPHRVENYDVLNISVTTEHWTDEIRRSQMVTVANGILRQHFGIQPGGRSLHGPVFLAKAALQAGWRRSPWMKRERRKRRPIDFRLARGAPGTIIDIPAYVVR</sequence>
<organism evidence="2 3">
    <name type="scientific">Kaistia dalseonensis</name>
    <dbReference type="NCBI Taxonomy" id="410840"/>
    <lineage>
        <taxon>Bacteria</taxon>
        <taxon>Pseudomonadati</taxon>
        <taxon>Pseudomonadota</taxon>
        <taxon>Alphaproteobacteria</taxon>
        <taxon>Hyphomicrobiales</taxon>
        <taxon>Kaistiaceae</taxon>
        <taxon>Kaistia</taxon>
    </lineage>
</organism>
<protein>
    <recommendedName>
        <fullName evidence="1">JmjC domain-containing protein</fullName>
    </recommendedName>
</protein>
<reference evidence="2 3" key="1">
    <citation type="submission" date="2023-07" db="EMBL/GenBank/DDBJ databases">
        <title>Genomic Encyclopedia of Type Strains, Phase IV (KMG-IV): sequencing the most valuable type-strain genomes for metagenomic binning, comparative biology and taxonomic classification.</title>
        <authorList>
            <person name="Goeker M."/>
        </authorList>
    </citation>
    <scope>NUCLEOTIDE SEQUENCE [LARGE SCALE GENOMIC DNA]</scope>
    <source>
        <strain evidence="2 3">B6-8</strain>
    </source>
</reference>
<keyword evidence="3" id="KW-1185">Reference proteome</keyword>
<feature type="domain" description="JmjC" evidence="1">
    <location>
        <begin position="106"/>
        <end position="247"/>
    </location>
</feature>
<dbReference type="SUPFAM" id="SSF51197">
    <property type="entry name" value="Clavaminate synthase-like"/>
    <property type="match status" value="1"/>
</dbReference>
<dbReference type="InterPro" id="IPR003347">
    <property type="entry name" value="JmjC_dom"/>
</dbReference>
<dbReference type="EMBL" id="JAUSVO010000004">
    <property type="protein sequence ID" value="MDQ0438574.1"/>
    <property type="molecule type" value="Genomic_DNA"/>
</dbReference>
<dbReference type="RefSeq" id="WP_266349483.1">
    <property type="nucleotide sequence ID" value="NZ_JAPKNG010000004.1"/>
</dbReference>
<proteinExistence type="predicted"/>
<comment type="caution">
    <text evidence="2">The sequence shown here is derived from an EMBL/GenBank/DDBJ whole genome shotgun (WGS) entry which is preliminary data.</text>
</comment>